<dbReference type="STRING" id="1188229.GlitD10_1710"/>
<dbReference type="EMBL" id="CP017675">
    <property type="protein sequence ID" value="APB34035.1"/>
    <property type="molecule type" value="Genomic_DNA"/>
</dbReference>
<keyword evidence="2" id="KW-1185">Reference proteome</keyword>
<accession>A0A1J0ADP9</accession>
<evidence type="ECO:0000313" key="2">
    <source>
        <dbReference type="Proteomes" id="UP000180235"/>
    </source>
</evidence>
<organism evidence="1 2">
    <name type="scientific">Gloeomargarita lithophora Alchichica-D10</name>
    <dbReference type="NCBI Taxonomy" id="1188229"/>
    <lineage>
        <taxon>Bacteria</taxon>
        <taxon>Bacillati</taxon>
        <taxon>Cyanobacteriota</taxon>
        <taxon>Cyanophyceae</taxon>
        <taxon>Gloeomargaritales</taxon>
        <taxon>Gloeomargaritaceae</taxon>
        <taxon>Gloeomargarita</taxon>
    </lineage>
</organism>
<dbReference type="KEGG" id="glt:GlitD10_1710"/>
<gene>
    <name evidence="1" type="ORF">GlitD10_1710</name>
</gene>
<dbReference type="AlphaFoldDB" id="A0A1J0ADP9"/>
<sequence>MVGHQGLWKLPSLLGLLLMVSGVGVAQAQPNPFLASVRQQLREAGRAAEQEGYRLSHDPFTGKLRPKEAEFITITLKANVSYLLVAVCDQDCRDMDLRLFDENRNLISEDMSPDAVPVVSVTPKRTATFRVQAIMSRCAARDCLYGVGAFAR</sequence>
<evidence type="ECO:0000313" key="1">
    <source>
        <dbReference type="EMBL" id="APB34035.1"/>
    </source>
</evidence>
<dbReference type="Proteomes" id="UP000180235">
    <property type="component" value="Chromosome"/>
</dbReference>
<proteinExistence type="predicted"/>
<dbReference type="OrthoDB" id="71876at2"/>
<name>A0A1J0ADP9_9CYAN</name>
<protein>
    <submittedName>
        <fullName evidence="1">Uncharacterized protein</fullName>
    </submittedName>
</protein>
<reference evidence="1 2" key="1">
    <citation type="submission" date="2016-10" db="EMBL/GenBank/DDBJ databases">
        <title>Description of Gloeomargarita lithophora gen. nov., sp. nov., a thylakoid-bearing basal-branching cyanobacterium with intracellular carbonates, and proposal for Gloeomargaritales ord. nov.</title>
        <authorList>
            <person name="Moreira D."/>
            <person name="Tavera R."/>
            <person name="Benzerara K."/>
            <person name="Skouri-Panet F."/>
            <person name="Couradeau E."/>
            <person name="Gerard E."/>
            <person name="Loussert C."/>
            <person name="Novelo E."/>
            <person name="Zivanovic Y."/>
            <person name="Lopez-Garcia P."/>
        </authorList>
    </citation>
    <scope>NUCLEOTIDE SEQUENCE [LARGE SCALE GENOMIC DNA]</scope>
    <source>
        <strain evidence="1 2">D10</strain>
    </source>
</reference>